<evidence type="ECO:0000313" key="4">
    <source>
        <dbReference type="Proteomes" id="UP000036947"/>
    </source>
</evidence>
<dbReference type="AlphaFoldDB" id="A0A0L0MXM3"/>
<proteinExistence type="predicted"/>
<sequence>MDIPIIDGDTMGRAFPKVDMALPYVYGKATPTPAVLSDARGSVQIIAQVEDSHRFETIIRSACVELGLSAALSLAPLPRTLVEQYCCLVIDVQQRTTGGWTIGTATLEPFNDEDEAVAPYDGKQLTLSYQIEFFSASLQDPAEPTAMKTLCTTPDLITVTDASSGSALGTHELRYGLRVAAIAMPAHPLWLTEAGLKIGGPAAFG</sequence>
<protein>
    <submittedName>
        <fullName evidence="3">Uncharacterized protein</fullName>
    </submittedName>
</protein>
<comment type="caution">
    <text evidence="3">The sequence shown here is derived from an EMBL/GenBank/DDBJ whole genome shotgun (WGS) entry which is preliminary data.</text>
</comment>
<dbReference type="SUPFAM" id="SSF160991">
    <property type="entry name" value="CV3147-like"/>
    <property type="match status" value="1"/>
</dbReference>
<name>A0A0L0MXM3_TOLOC</name>
<dbReference type="OrthoDB" id="5404895at2759"/>
<evidence type="ECO:0000259" key="1">
    <source>
        <dbReference type="Pfam" id="PF06032"/>
    </source>
</evidence>
<dbReference type="STRING" id="1163406.A0A0L0MXM3"/>
<dbReference type="Pfam" id="PF20906">
    <property type="entry name" value="S-Me-THD_C"/>
    <property type="match status" value="1"/>
</dbReference>
<feature type="domain" description="S-Me-THD-like C-terminal" evidence="2">
    <location>
        <begin position="89"/>
        <end position="205"/>
    </location>
</feature>
<organism evidence="3 4">
    <name type="scientific">Tolypocladium ophioglossoides (strain CBS 100239)</name>
    <name type="common">Snaketongue truffleclub</name>
    <name type="synonym">Elaphocordyceps ophioglossoides</name>
    <dbReference type="NCBI Taxonomy" id="1163406"/>
    <lineage>
        <taxon>Eukaryota</taxon>
        <taxon>Fungi</taxon>
        <taxon>Dikarya</taxon>
        <taxon>Ascomycota</taxon>
        <taxon>Pezizomycotina</taxon>
        <taxon>Sordariomycetes</taxon>
        <taxon>Hypocreomycetidae</taxon>
        <taxon>Hypocreales</taxon>
        <taxon>Ophiocordycipitaceae</taxon>
        <taxon>Tolypocladium</taxon>
    </lineage>
</organism>
<feature type="domain" description="S-Me-THD N-terminal" evidence="1">
    <location>
        <begin position="1"/>
        <end position="46"/>
    </location>
</feature>
<dbReference type="InterPro" id="IPR048350">
    <property type="entry name" value="S-Me-THD-like_C"/>
</dbReference>
<dbReference type="EMBL" id="LFRF01000067">
    <property type="protein sequence ID" value="KND86230.1"/>
    <property type="molecule type" value="Genomic_DNA"/>
</dbReference>
<dbReference type="Proteomes" id="UP000036947">
    <property type="component" value="Unassembled WGS sequence"/>
</dbReference>
<dbReference type="InterPro" id="IPR027479">
    <property type="entry name" value="S-Me-THD_N_sf"/>
</dbReference>
<reference evidence="3 4" key="1">
    <citation type="journal article" date="2015" name="BMC Genomics">
        <title>The genome of the truffle-parasite Tolypocladium ophioglossoides and the evolution of antifungal peptaibiotics.</title>
        <authorList>
            <person name="Quandt C.A."/>
            <person name="Bushley K.E."/>
            <person name="Spatafora J.W."/>
        </authorList>
    </citation>
    <scope>NUCLEOTIDE SEQUENCE [LARGE SCALE GENOMIC DNA]</scope>
    <source>
        <strain evidence="3 4">CBS 100239</strain>
    </source>
</reference>
<keyword evidence="4" id="KW-1185">Reference proteome</keyword>
<dbReference type="InterPro" id="IPR010318">
    <property type="entry name" value="S-Me-THD_N"/>
</dbReference>
<gene>
    <name evidence="3" type="ORF">TOPH_09138</name>
</gene>
<evidence type="ECO:0000259" key="2">
    <source>
        <dbReference type="Pfam" id="PF20906"/>
    </source>
</evidence>
<accession>A0A0L0MXM3</accession>
<dbReference type="Pfam" id="PF06032">
    <property type="entry name" value="S-Me-THD_N"/>
    <property type="match status" value="1"/>
</dbReference>
<dbReference type="Gene3D" id="3.40.1610.10">
    <property type="entry name" value="CV3147-like domain"/>
    <property type="match status" value="1"/>
</dbReference>
<evidence type="ECO:0000313" key="3">
    <source>
        <dbReference type="EMBL" id="KND86230.1"/>
    </source>
</evidence>